<evidence type="ECO:0000313" key="3">
    <source>
        <dbReference type="Proteomes" id="UP000828390"/>
    </source>
</evidence>
<dbReference type="Proteomes" id="UP000828390">
    <property type="component" value="Unassembled WGS sequence"/>
</dbReference>
<dbReference type="AlphaFoldDB" id="A0A9D4HRJ2"/>
<organism evidence="2 3">
    <name type="scientific">Dreissena polymorpha</name>
    <name type="common">Zebra mussel</name>
    <name type="synonym">Mytilus polymorpha</name>
    <dbReference type="NCBI Taxonomy" id="45954"/>
    <lineage>
        <taxon>Eukaryota</taxon>
        <taxon>Metazoa</taxon>
        <taxon>Spiralia</taxon>
        <taxon>Lophotrochozoa</taxon>
        <taxon>Mollusca</taxon>
        <taxon>Bivalvia</taxon>
        <taxon>Autobranchia</taxon>
        <taxon>Heteroconchia</taxon>
        <taxon>Euheterodonta</taxon>
        <taxon>Imparidentia</taxon>
        <taxon>Neoheterodontei</taxon>
        <taxon>Myida</taxon>
        <taxon>Dreissenoidea</taxon>
        <taxon>Dreissenidae</taxon>
        <taxon>Dreissena</taxon>
    </lineage>
</organism>
<evidence type="ECO:0000256" key="1">
    <source>
        <dbReference type="SAM" id="MobiDB-lite"/>
    </source>
</evidence>
<feature type="region of interest" description="Disordered" evidence="1">
    <location>
        <begin position="1"/>
        <end position="67"/>
    </location>
</feature>
<evidence type="ECO:0000313" key="2">
    <source>
        <dbReference type="EMBL" id="KAH3728769.1"/>
    </source>
</evidence>
<gene>
    <name evidence="2" type="ORF">DPMN_054730</name>
</gene>
<reference evidence="2" key="2">
    <citation type="submission" date="2020-11" db="EMBL/GenBank/DDBJ databases">
        <authorList>
            <person name="McCartney M.A."/>
            <person name="Auch B."/>
            <person name="Kono T."/>
            <person name="Mallez S."/>
            <person name="Becker A."/>
            <person name="Gohl D.M."/>
            <person name="Silverstein K.A.T."/>
            <person name="Koren S."/>
            <person name="Bechman K.B."/>
            <person name="Herman A."/>
            <person name="Abrahante J.E."/>
            <person name="Garbe J."/>
        </authorList>
    </citation>
    <scope>NUCLEOTIDE SEQUENCE</scope>
    <source>
        <strain evidence="2">Duluth1</strain>
        <tissue evidence="2">Whole animal</tissue>
    </source>
</reference>
<name>A0A9D4HRJ2_DREPO</name>
<keyword evidence="3" id="KW-1185">Reference proteome</keyword>
<dbReference type="EMBL" id="JAIWYP010000012">
    <property type="protein sequence ID" value="KAH3728769.1"/>
    <property type="molecule type" value="Genomic_DNA"/>
</dbReference>
<proteinExistence type="predicted"/>
<comment type="caution">
    <text evidence="2">The sequence shown here is derived from an EMBL/GenBank/DDBJ whole genome shotgun (WGS) entry which is preliminary data.</text>
</comment>
<feature type="compositionally biased region" description="Acidic residues" evidence="1">
    <location>
        <begin position="10"/>
        <end position="21"/>
    </location>
</feature>
<feature type="compositionally biased region" description="Basic and acidic residues" evidence="1">
    <location>
        <begin position="22"/>
        <end position="38"/>
    </location>
</feature>
<sequence length="67" mass="7485">MQDKPIITDENQDADEQEEPDNTDKAVEHYGKTSHDSSDNVEQSETAQDAAGEKSDMDNQEVILSEM</sequence>
<protein>
    <submittedName>
        <fullName evidence="2">Uncharacterized protein</fullName>
    </submittedName>
</protein>
<reference evidence="2" key="1">
    <citation type="journal article" date="2019" name="bioRxiv">
        <title>The Genome of the Zebra Mussel, Dreissena polymorpha: A Resource for Invasive Species Research.</title>
        <authorList>
            <person name="McCartney M.A."/>
            <person name="Auch B."/>
            <person name="Kono T."/>
            <person name="Mallez S."/>
            <person name="Zhang Y."/>
            <person name="Obille A."/>
            <person name="Becker A."/>
            <person name="Abrahante J.E."/>
            <person name="Garbe J."/>
            <person name="Badalamenti J.P."/>
            <person name="Herman A."/>
            <person name="Mangelson H."/>
            <person name="Liachko I."/>
            <person name="Sullivan S."/>
            <person name="Sone E.D."/>
            <person name="Koren S."/>
            <person name="Silverstein K.A.T."/>
            <person name="Beckman K.B."/>
            <person name="Gohl D.M."/>
        </authorList>
    </citation>
    <scope>NUCLEOTIDE SEQUENCE</scope>
    <source>
        <strain evidence="2">Duluth1</strain>
        <tissue evidence="2">Whole animal</tissue>
    </source>
</reference>
<accession>A0A9D4HRJ2</accession>